<name>A0A1I7M7J2_9BURK</name>
<gene>
    <name evidence="1" type="ORF">SAMN05216552_108019</name>
</gene>
<sequence length="226" mass="23548">MAYYTINLKANKAYSQRAIGRVLLIDSIGVSPGVDVALVVNDAEQRTIPGRRGGFKYVAAFTEVIFKSPVDCVLAVFLTMNEVDLGYVDGVQVEVTGNVGITNTALNPVPVDVLGATMTATNVGINNDNANAIPVQRQALSVIGAEVSVAVGVAAVSASNDATLKRIWFRNTNAVAQIALGASGVTMDSPIILGPGDIYFEEDGAGAHWYAISDTAGSTLVTLGMK</sequence>
<proteinExistence type="predicted"/>
<evidence type="ECO:0000313" key="2">
    <source>
        <dbReference type="Proteomes" id="UP000199391"/>
    </source>
</evidence>
<evidence type="ECO:0000313" key="1">
    <source>
        <dbReference type="EMBL" id="SFV17905.1"/>
    </source>
</evidence>
<protein>
    <submittedName>
        <fullName evidence="1">Uncharacterized protein</fullName>
    </submittedName>
</protein>
<dbReference type="EMBL" id="FPBO01000080">
    <property type="protein sequence ID" value="SFV17905.1"/>
    <property type="molecule type" value="Genomic_DNA"/>
</dbReference>
<dbReference type="OrthoDB" id="9035029at2"/>
<dbReference type="AlphaFoldDB" id="A0A1I7M7J2"/>
<dbReference type="RefSeq" id="WP_093561627.1">
    <property type="nucleotide sequence ID" value="NZ_FPBO01000080.1"/>
</dbReference>
<organism evidence="1 2">
    <name type="scientific">Pseudoduganella namucuonensis</name>
    <dbReference type="NCBI Taxonomy" id="1035707"/>
    <lineage>
        <taxon>Bacteria</taxon>
        <taxon>Pseudomonadati</taxon>
        <taxon>Pseudomonadota</taxon>
        <taxon>Betaproteobacteria</taxon>
        <taxon>Burkholderiales</taxon>
        <taxon>Oxalobacteraceae</taxon>
        <taxon>Telluria group</taxon>
        <taxon>Pseudoduganella</taxon>
    </lineage>
</organism>
<reference evidence="2" key="1">
    <citation type="submission" date="2016-10" db="EMBL/GenBank/DDBJ databases">
        <authorList>
            <person name="Varghese N."/>
            <person name="Submissions S."/>
        </authorList>
    </citation>
    <scope>NUCLEOTIDE SEQUENCE [LARGE SCALE GENOMIC DNA]</scope>
    <source>
        <strain evidence="2">CGMCC 1.11014</strain>
    </source>
</reference>
<dbReference type="STRING" id="1035707.SAMN05216552_108019"/>
<keyword evidence="2" id="KW-1185">Reference proteome</keyword>
<dbReference type="Proteomes" id="UP000199391">
    <property type="component" value="Unassembled WGS sequence"/>
</dbReference>
<accession>A0A1I7M7J2</accession>